<keyword evidence="1" id="KW-0808">Transferase</keyword>
<gene>
    <name evidence="4" type="ORF">ZYGM_004367</name>
</gene>
<evidence type="ECO:0000256" key="1">
    <source>
        <dbReference type="ARBA" id="ARBA00022679"/>
    </source>
</evidence>
<protein>
    <recommendedName>
        <fullName evidence="3">N-acetyltransferase domain-containing protein</fullName>
    </recommendedName>
</protein>
<accession>A0A4C2E3L4</accession>
<comment type="caution">
    <text evidence="4">The sequence shown here is derived from an EMBL/GenBank/DDBJ whole genome shotgun (WGS) entry which is preliminary data.</text>
</comment>
<dbReference type="Gene3D" id="2.130.10.10">
    <property type="entry name" value="YVTN repeat-like/Quinoprotein amine dehydrogenase"/>
    <property type="match status" value="1"/>
</dbReference>
<evidence type="ECO:0000313" key="5">
    <source>
        <dbReference type="Proteomes" id="UP000301737"/>
    </source>
</evidence>
<dbReference type="PROSITE" id="PS50896">
    <property type="entry name" value="LISH"/>
    <property type="match status" value="1"/>
</dbReference>
<evidence type="ECO:0000313" key="4">
    <source>
        <dbReference type="EMBL" id="GCE97192.1"/>
    </source>
</evidence>
<dbReference type="InterPro" id="IPR015943">
    <property type="entry name" value="WD40/YVTN_repeat-like_dom_sf"/>
</dbReference>
<proteinExistence type="predicted"/>
<organism evidence="4 5">
    <name type="scientific">Zygosaccharomyces mellis</name>
    <dbReference type="NCBI Taxonomy" id="42258"/>
    <lineage>
        <taxon>Eukaryota</taxon>
        <taxon>Fungi</taxon>
        <taxon>Dikarya</taxon>
        <taxon>Ascomycota</taxon>
        <taxon>Saccharomycotina</taxon>
        <taxon>Saccharomycetes</taxon>
        <taxon>Saccharomycetales</taxon>
        <taxon>Saccharomycetaceae</taxon>
        <taxon>Zygosaccharomyces</taxon>
    </lineage>
</organism>
<dbReference type="EMBL" id="BIMX01000001">
    <property type="protein sequence ID" value="GCE97192.1"/>
    <property type="molecule type" value="Genomic_DNA"/>
</dbReference>
<dbReference type="InterPro" id="IPR051646">
    <property type="entry name" value="NatB_acetyltransferase_subunit"/>
</dbReference>
<dbReference type="AlphaFoldDB" id="A0A4C2E3L4"/>
<dbReference type="GO" id="GO:0004596">
    <property type="term" value="F:protein-N-terminal amino-acid acetyltransferase activity"/>
    <property type="evidence" value="ECO:0007669"/>
    <property type="project" value="TreeGrafter"/>
</dbReference>
<sequence>MDNKVTSDYTKVLIAQYLDHHGYQESLVNFLKESHLPHKALLQEHGESLESILGERIKYAEHKVANKLTQLTLNEPVDVNCLPLPSWDHGLQFEKLQLNNCIGDLAVDTAVGDKKILISTSNREVKVYDTDSLEQSGSFEGNKTSGLLKPCGSLGQTGYHYGCGLDGMLNIYDSKGGTPVKSCKIHRRVTTHAKTCAVDGQSWFFISCGLDNYLKIHRIQFNTLDVELWTECEISSACSALQVTCVQERVLIYLAQTEFTHVTCYEVVKSTPRLNRKYQLALNGAQFTPHAFQIRDMKYFSSKNILLVATSHIPYMRLLVVQVPQISQEETLGLLYNNVIRNMATEVPQDNYSQPLLGILASNSGVIASSNEGVYAIDIAKGDSWRLRSFPAGRITDLFSLNNVNLDTLTENFPLEFYFEYLILWPELFFKSWEQTAVSGYMMAKTEGKAHEWHSHITAVTVAPEFRRVSLASRLCDTLQAITDSEPHQVNFIDLFVKCNNHLAIALYEKLGYSVYRRVIGYYNSGEDGYPESLKIANDDKDAFDMRQSMPRDQGYSLRADGRRHRCYPHDVRF</sequence>
<dbReference type="Pfam" id="PF00583">
    <property type="entry name" value="Acetyltransf_1"/>
    <property type="match status" value="1"/>
</dbReference>
<dbReference type="InterPro" id="IPR016181">
    <property type="entry name" value="Acyl_CoA_acyltransferase"/>
</dbReference>
<reference evidence="4 5" key="1">
    <citation type="submission" date="2019-01" db="EMBL/GenBank/DDBJ databases">
        <title>Draft Genome Sequencing of Zygosaccharomyces mellis Ca-7.</title>
        <authorList>
            <person name="Shiwa Y."/>
            <person name="Kanesaki Y."/>
            <person name="Ishige T."/>
            <person name="Mura K."/>
            <person name="Hori T."/>
            <person name="Tamura T."/>
        </authorList>
    </citation>
    <scope>NUCLEOTIDE SEQUENCE [LARGE SCALE GENOMIC DNA]</scope>
    <source>
        <strain evidence="4 5">Ca-7</strain>
    </source>
</reference>
<dbReference type="SUPFAM" id="SSF55729">
    <property type="entry name" value="Acyl-CoA N-acyltransferases (Nat)"/>
    <property type="match status" value="1"/>
</dbReference>
<dbReference type="OrthoDB" id="1932312at2759"/>
<name>A0A4C2E3L4_9SACH</name>
<dbReference type="InterPro" id="IPR000182">
    <property type="entry name" value="GNAT_dom"/>
</dbReference>
<keyword evidence="5" id="KW-1185">Reference proteome</keyword>
<keyword evidence="2" id="KW-0012">Acyltransferase</keyword>
<dbReference type="SUPFAM" id="SSF50978">
    <property type="entry name" value="WD40 repeat-like"/>
    <property type="match status" value="1"/>
</dbReference>
<dbReference type="GO" id="GO:0031416">
    <property type="term" value="C:NatB complex"/>
    <property type="evidence" value="ECO:0007669"/>
    <property type="project" value="TreeGrafter"/>
</dbReference>
<dbReference type="Proteomes" id="UP000301737">
    <property type="component" value="Unassembled WGS sequence"/>
</dbReference>
<feature type="domain" description="N-acetyltransferase" evidence="3">
    <location>
        <begin position="385"/>
        <end position="537"/>
    </location>
</feature>
<evidence type="ECO:0000256" key="2">
    <source>
        <dbReference type="ARBA" id="ARBA00023315"/>
    </source>
</evidence>
<dbReference type="PANTHER" id="PTHR45910">
    <property type="entry name" value="N-ALPHA-ACETYLTRANSFERASE 20"/>
    <property type="match status" value="1"/>
</dbReference>
<dbReference type="InterPro" id="IPR036322">
    <property type="entry name" value="WD40_repeat_dom_sf"/>
</dbReference>
<dbReference type="PROSITE" id="PS51186">
    <property type="entry name" value="GNAT"/>
    <property type="match status" value="1"/>
</dbReference>
<dbReference type="PANTHER" id="PTHR45910:SF1">
    <property type="entry name" value="N-ALPHA-ACETYLTRANSFERASE 20"/>
    <property type="match status" value="1"/>
</dbReference>
<dbReference type="InterPro" id="IPR006594">
    <property type="entry name" value="LisH"/>
</dbReference>
<dbReference type="Gene3D" id="3.40.630.30">
    <property type="match status" value="1"/>
</dbReference>
<evidence type="ECO:0000259" key="3">
    <source>
        <dbReference type="PROSITE" id="PS51186"/>
    </source>
</evidence>